<reference evidence="1" key="1">
    <citation type="journal article" date="2015" name="Nature">
        <title>Complex archaea that bridge the gap between prokaryotes and eukaryotes.</title>
        <authorList>
            <person name="Spang A."/>
            <person name="Saw J.H."/>
            <person name="Jorgensen S.L."/>
            <person name="Zaremba-Niedzwiedzka K."/>
            <person name="Martijn J."/>
            <person name="Lind A.E."/>
            <person name="van Eijk R."/>
            <person name="Schleper C."/>
            <person name="Guy L."/>
            <person name="Ettema T.J."/>
        </authorList>
    </citation>
    <scope>NUCLEOTIDE SEQUENCE</scope>
</reference>
<dbReference type="EMBL" id="LAZR01046792">
    <property type="protein sequence ID" value="KKK95709.1"/>
    <property type="molecule type" value="Genomic_DNA"/>
</dbReference>
<organism evidence="1">
    <name type="scientific">marine sediment metagenome</name>
    <dbReference type="NCBI Taxonomy" id="412755"/>
    <lineage>
        <taxon>unclassified sequences</taxon>
        <taxon>metagenomes</taxon>
        <taxon>ecological metagenomes</taxon>
    </lineage>
</organism>
<gene>
    <name evidence="1" type="ORF">LCGC14_2670090</name>
</gene>
<name>A0A0F9BZB2_9ZZZZ</name>
<dbReference type="AlphaFoldDB" id="A0A0F9BZB2"/>
<protein>
    <submittedName>
        <fullName evidence="1">Uncharacterized protein</fullName>
    </submittedName>
</protein>
<evidence type="ECO:0000313" key="1">
    <source>
        <dbReference type="EMBL" id="KKK95709.1"/>
    </source>
</evidence>
<accession>A0A0F9BZB2</accession>
<proteinExistence type="predicted"/>
<sequence>MSEWATTEDGEELTFELLILDILYDNSGGMKMTALIVDIIARVKELSEAGTPIAEFAGFVDALNRKLEEMEVAGKLCLLHYGHPMGGGSVREKIFVYFPLAGMKKEK</sequence>
<comment type="caution">
    <text evidence="1">The sequence shown here is derived from an EMBL/GenBank/DDBJ whole genome shotgun (WGS) entry which is preliminary data.</text>
</comment>